<feature type="chain" id="PRO_5035311162" description="Peptidoglycan binding-like domain-containing protein" evidence="1">
    <location>
        <begin position="30"/>
        <end position="104"/>
    </location>
</feature>
<dbReference type="InterPro" id="IPR036366">
    <property type="entry name" value="PGBDSf"/>
</dbReference>
<dbReference type="Proteomes" id="UP000622552">
    <property type="component" value="Unassembled WGS sequence"/>
</dbReference>
<dbReference type="AlphaFoldDB" id="A0A8J7GH64"/>
<dbReference type="InterPro" id="IPR036365">
    <property type="entry name" value="PGBD-like_sf"/>
</dbReference>
<dbReference type="InterPro" id="IPR002477">
    <property type="entry name" value="Peptidoglycan-bd-like"/>
</dbReference>
<dbReference type="Gene3D" id="1.10.101.10">
    <property type="entry name" value="PGBD-like superfamily/PGBD"/>
    <property type="match status" value="1"/>
</dbReference>
<protein>
    <recommendedName>
        <fullName evidence="2">Peptidoglycan binding-like domain-containing protein</fullName>
    </recommendedName>
</protein>
<gene>
    <name evidence="3" type="ORF">IW245_003119</name>
</gene>
<evidence type="ECO:0000259" key="2">
    <source>
        <dbReference type="Pfam" id="PF01471"/>
    </source>
</evidence>
<feature type="signal peptide" evidence="1">
    <location>
        <begin position="1"/>
        <end position="29"/>
    </location>
</feature>
<dbReference type="RefSeq" id="WP_197003839.1">
    <property type="nucleotide sequence ID" value="NZ_BONS01000022.1"/>
</dbReference>
<dbReference type="SUPFAM" id="SSF47090">
    <property type="entry name" value="PGBD-like"/>
    <property type="match status" value="1"/>
</dbReference>
<evidence type="ECO:0000256" key="1">
    <source>
        <dbReference type="SAM" id="SignalP"/>
    </source>
</evidence>
<comment type="caution">
    <text evidence="3">The sequence shown here is derived from an EMBL/GenBank/DDBJ whole genome shotgun (WGS) entry which is preliminary data.</text>
</comment>
<feature type="domain" description="Peptidoglycan binding-like" evidence="2">
    <location>
        <begin position="58"/>
        <end position="96"/>
    </location>
</feature>
<dbReference type="PROSITE" id="PS51257">
    <property type="entry name" value="PROKAR_LIPOPROTEIN"/>
    <property type="match status" value="1"/>
</dbReference>
<proteinExistence type="predicted"/>
<name>A0A8J7GH64_9ACTN</name>
<evidence type="ECO:0000313" key="3">
    <source>
        <dbReference type="EMBL" id="MBG6136925.1"/>
    </source>
</evidence>
<reference evidence="3" key="1">
    <citation type="submission" date="2020-11" db="EMBL/GenBank/DDBJ databases">
        <title>Sequencing the genomes of 1000 actinobacteria strains.</title>
        <authorList>
            <person name="Klenk H.-P."/>
        </authorList>
    </citation>
    <scope>NUCLEOTIDE SEQUENCE</scope>
    <source>
        <strain evidence="3">DSM 45356</strain>
    </source>
</reference>
<organism evidence="3 4">
    <name type="scientific">Longispora fulva</name>
    <dbReference type="NCBI Taxonomy" id="619741"/>
    <lineage>
        <taxon>Bacteria</taxon>
        <taxon>Bacillati</taxon>
        <taxon>Actinomycetota</taxon>
        <taxon>Actinomycetes</taxon>
        <taxon>Micromonosporales</taxon>
        <taxon>Micromonosporaceae</taxon>
        <taxon>Longispora</taxon>
    </lineage>
</organism>
<accession>A0A8J7GH64</accession>
<keyword evidence="4" id="KW-1185">Reference proteome</keyword>
<dbReference type="Pfam" id="PF01471">
    <property type="entry name" value="PG_binding_1"/>
    <property type="match status" value="1"/>
</dbReference>
<evidence type="ECO:0000313" key="4">
    <source>
        <dbReference type="Proteomes" id="UP000622552"/>
    </source>
</evidence>
<keyword evidence="1" id="KW-0732">Signal</keyword>
<dbReference type="EMBL" id="JADOUF010000001">
    <property type="protein sequence ID" value="MBG6136925.1"/>
    <property type="molecule type" value="Genomic_DNA"/>
</dbReference>
<sequence length="104" mass="11128">MTRLRMMTTMLTVGAVVVGTVFVTAPAWAAASCAQTRPFLSEGDRGGCVPFLQAKLGVTADGVFGPRTTRAVRDFQYLCGYRGREVDGLVGPRTWAGLLDRACV</sequence>